<keyword evidence="1" id="KW-0812">Transmembrane</keyword>
<comment type="caution">
    <text evidence="2">The sequence shown here is derived from an EMBL/GenBank/DDBJ whole genome shotgun (WGS) entry which is preliminary data.</text>
</comment>
<dbReference type="OrthoDB" id="7269249at2"/>
<dbReference type="RefSeq" id="WP_158537143.1">
    <property type="nucleotide sequence ID" value="NZ_QKYU01000007.1"/>
</dbReference>
<dbReference type="EMBL" id="QKYU01000007">
    <property type="protein sequence ID" value="PZW47027.1"/>
    <property type="molecule type" value="Genomic_DNA"/>
</dbReference>
<name>A0A2W7IJR1_9PROT</name>
<dbReference type="Proteomes" id="UP000249688">
    <property type="component" value="Unassembled WGS sequence"/>
</dbReference>
<evidence type="ECO:0000256" key="1">
    <source>
        <dbReference type="SAM" id="Phobius"/>
    </source>
</evidence>
<gene>
    <name evidence="2" type="ORF">C8P66_10765</name>
</gene>
<keyword evidence="3" id="KW-1185">Reference proteome</keyword>
<feature type="transmembrane region" description="Helical" evidence="1">
    <location>
        <begin position="12"/>
        <end position="36"/>
    </location>
</feature>
<feature type="transmembrane region" description="Helical" evidence="1">
    <location>
        <begin position="220"/>
        <end position="245"/>
    </location>
</feature>
<proteinExistence type="predicted"/>
<dbReference type="AlphaFoldDB" id="A0A2W7IJR1"/>
<accession>A0A2W7IJR1</accession>
<sequence length="266" mass="28409">MDPAITQFLAVLPLPLMILAMLGVPLLLALACGHIIQSVFTPQELSANAVVGATKYGFIVEVYAVVAALTLVGAWDIYQTARDTLQKEVGGLYMLALSVPSYSLPEQGPARGEMYASIRGYAAAVVERDWENMQSGSGLSESDAAFGRLTRAFFDPEPVTQAQQALAQNTIGWVAQVAEGRIARLSVMSRTIGGLIWALILILSVAILAFQWFFGSSTAAVHYAMGGFVALIVGSVLAVSIKLAFPFIGDPALLSARPFLQLMRVE</sequence>
<feature type="transmembrane region" description="Helical" evidence="1">
    <location>
        <begin position="56"/>
        <end position="78"/>
    </location>
</feature>
<feature type="transmembrane region" description="Helical" evidence="1">
    <location>
        <begin position="194"/>
        <end position="214"/>
    </location>
</feature>
<reference evidence="2 3" key="1">
    <citation type="submission" date="2018-06" db="EMBL/GenBank/DDBJ databases">
        <title>Genomic Encyclopedia of Archaeal and Bacterial Type Strains, Phase II (KMG-II): from individual species to whole genera.</title>
        <authorList>
            <person name="Goeker M."/>
        </authorList>
    </citation>
    <scope>NUCLEOTIDE SEQUENCE [LARGE SCALE GENOMIC DNA]</scope>
    <source>
        <strain evidence="2 3">DSM 24525</strain>
    </source>
</reference>
<evidence type="ECO:0000313" key="3">
    <source>
        <dbReference type="Proteomes" id="UP000249688"/>
    </source>
</evidence>
<evidence type="ECO:0000313" key="2">
    <source>
        <dbReference type="EMBL" id="PZW47027.1"/>
    </source>
</evidence>
<dbReference type="Pfam" id="PF14023">
    <property type="entry name" value="Bestrophin-like"/>
    <property type="match status" value="1"/>
</dbReference>
<keyword evidence="1" id="KW-0472">Membrane</keyword>
<organism evidence="2 3">
    <name type="scientific">Humitalea rosea</name>
    <dbReference type="NCBI Taxonomy" id="990373"/>
    <lineage>
        <taxon>Bacteria</taxon>
        <taxon>Pseudomonadati</taxon>
        <taxon>Pseudomonadota</taxon>
        <taxon>Alphaproteobacteria</taxon>
        <taxon>Acetobacterales</taxon>
        <taxon>Roseomonadaceae</taxon>
        <taxon>Humitalea</taxon>
    </lineage>
</organism>
<protein>
    <submittedName>
        <fullName evidence="2">Uncharacterized protein DUF4239</fullName>
    </submittedName>
</protein>
<dbReference type="InterPro" id="IPR025333">
    <property type="entry name" value="DUF4239"/>
</dbReference>
<keyword evidence="1" id="KW-1133">Transmembrane helix</keyword>